<dbReference type="Proteomes" id="UP000198771">
    <property type="component" value="Unassembled WGS sequence"/>
</dbReference>
<reference evidence="1 2" key="1">
    <citation type="submission" date="2016-10" db="EMBL/GenBank/DDBJ databases">
        <authorList>
            <person name="de Groot N.N."/>
        </authorList>
    </citation>
    <scope>NUCLEOTIDE SEQUENCE [LARGE SCALE GENOMIC DNA]</scope>
    <source>
        <strain evidence="1 2">ASO4-2</strain>
    </source>
</reference>
<protein>
    <submittedName>
        <fullName evidence="1">Uncharacterized protein</fullName>
    </submittedName>
</protein>
<dbReference type="OrthoDB" id="5470789at2"/>
<proteinExistence type="predicted"/>
<evidence type="ECO:0000313" key="2">
    <source>
        <dbReference type="Proteomes" id="UP000198771"/>
    </source>
</evidence>
<dbReference type="RefSeq" id="WP_092122439.1">
    <property type="nucleotide sequence ID" value="NZ_FMXO01000015.1"/>
</dbReference>
<keyword evidence="2" id="KW-1185">Reference proteome</keyword>
<sequence>MTLETIKAKDLALGQEFLTWAWFRSVHNNGQWQTTDGVAFGLIFEGRVMVQSGEGEYLESAVCSGPGGELHEAKSGLARGKKVHQAKLRMDEDGQGWQVTVKAEDFSTAGFKTPKVEFRLEEGQDPDGPFLEKMYLIERGLFFFDQMFLQFLKLRFSSEWSQELNAIRKWVAADE</sequence>
<gene>
    <name evidence="1" type="ORF">SAMN05660653_02565</name>
</gene>
<accession>A0A1G6E2N5</accession>
<dbReference type="STRING" id="617002.SAMN05660653_02565"/>
<dbReference type="EMBL" id="FMXO01000015">
    <property type="protein sequence ID" value="SDB51707.1"/>
    <property type="molecule type" value="Genomic_DNA"/>
</dbReference>
<name>A0A1G6E2N5_9BACT</name>
<organism evidence="1 2">
    <name type="scientific">Desulfonatronum thiosulfatophilum</name>
    <dbReference type="NCBI Taxonomy" id="617002"/>
    <lineage>
        <taxon>Bacteria</taxon>
        <taxon>Pseudomonadati</taxon>
        <taxon>Thermodesulfobacteriota</taxon>
        <taxon>Desulfovibrionia</taxon>
        <taxon>Desulfovibrionales</taxon>
        <taxon>Desulfonatronaceae</taxon>
        <taxon>Desulfonatronum</taxon>
    </lineage>
</organism>
<dbReference type="AlphaFoldDB" id="A0A1G6E2N5"/>
<evidence type="ECO:0000313" key="1">
    <source>
        <dbReference type="EMBL" id="SDB51707.1"/>
    </source>
</evidence>